<evidence type="ECO:0008006" key="4">
    <source>
        <dbReference type="Google" id="ProtNLM"/>
    </source>
</evidence>
<gene>
    <name evidence="2" type="ORF">DS745_05225</name>
</gene>
<evidence type="ECO:0000256" key="1">
    <source>
        <dbReference type="SAM" id="SignalP"/>
    </source>
</evidence>
<dbReference type="RefSeq" id="WP_129077224.1">
    <property type="nucleotide sequence ID" value="NZ_QOUX01000021.1"/>
</dbReference>
<dbReference type="OrthoDB" id="2966336at2"/>
<dbReference type="PROSITE" id="PS51257">
    <property type="entry name" value="PROKAR_LIPOPROTEIN"/>
    <property type="match status" value="1"/>
</dbReference>
<reference evidence="2 3" key="1">
    <citation type="journal article" date="2019" name="Int. J. Syst. Evol. Microbiol.">
        <title>Anaerobacillus alkaliphilus sp. nov., a novel alkaliphilic and moderately halophilic bacterium.</title>
        <authorList>
            <person name="Borsodi A.K."/>
            <person name="Aszalos J.M."/>
            <person name="Bihari P."/>
            <person name="Nagy I."/>
            <person name="Schumann P."/>
            <person name="Sproer C."/>
            <person name="Kovacs A.L."/>
            <person name="Boka K."/>
            <person name="Dobosy P."/>
            <person name="Ovari M."/>
            <person name="Szili-Kovacs T."/>
            <person name="Toth E."/>
        </authorList>
    </citation>
    <scope>NUCLEOTIDE SEQUENCE [LARGE SCALE GENOMIC DNA]</scope>
    <source>
        <strain evidence="2 3">B16-10</strain>
    </source>
</reference>
<dbReference type="Proteomes" id="UP000290649">
    <property type="component" value="Unassembled WGS sequence"/>
</dbReference>
<organism evidence="2 3">
    <name type="scientific">Anaerobacillus alkaliphilus</name>
    <dbReference type="NCBI Taxonomy" id="1548597"/>
    <lineage>
        <taxon>Bacteria</taxon>
        <taxon>Bacillati</taxon>
        <taxon>Bacillota</taxon>
        <taxon>Bacilli</taxon>
        <taxon>Bacillales</taxon>
        <taxon>Bacillaceae</taxon>
        <taxon>Anaerobacillus</taxon>
    </lineage>
</organism>
<accession>A0A4Q0VW23</accession>
<protein>
    <recommendedName>
        <fullName evidence="4">Sporulation protein</fullName>
    </recommendedName>
</protein>
<evidence type="ECO:0000313" key="3">
    <source>
        <dbReference type="Proteomes" id="UP000290649"/>
    </source>
</evidence>
<evidence type="ECO:0000313" key="2">
    <source>
        <dbReference type="EMBL" id="RXJ02715.1"/>
    </source>
</evidence>
<feature type="chain" id="PRO_5039567276" description="Sporulation protein" evidence="1">
    <location>
        <begin position="20"/>
        <end position="148"/>
    </location>
</feature>
<dbReference type="AlphaFoldDB" id="A0A4Q0VW23"/>
<keyword evidence="3" id="KW-1185">Reference proteome</keyword>
<comment type="caution">
    <text evidence="2">The sequence shown here is derived from an EMBL/GenBank/DDBJ whole genome shotgun (WGS) entry which is preliminary data.</text>
</comment>
<feature type="signal peptide" evidence="1">
    <location>
        <begin position="1"/>
        <end position="19"/>
    </location>
</feature>
<dbReference type="EMBL" id="QOUX01000021">
    <property type="protein sequence ID" value="RXJ02715.1"/>
    <property type="molecule type" value="Genomic_DNA"/>
</dbReference>
<name>A0A4Q0VW23_9BACI</name>
<keyword evidence="1" id="KW-0732">Signal</keyword>
<sequence length="148" mass="16663">MKKALLLITVILMTCGCSPTNSPEAGMENTVDGNQVAYGLLGPGPINYGVIRDDVDEYRYDGMINQSPSFRTLDRHRTDLGDDQDKVRTILLQEGLQPGGIFIIGKDIWVNARTDVQDTQEREQQQKDIQRVLSQAMQRYDIHVTINP</sequence>
<proteinExistence type="predicted"/>